<proteinExistence type="inferred from homology"/>
<evidence type="ECO:0000256" key="1">
    <source>
        <dbReference type="ARBA" id="ARBA00006464"/>
    </source>
</evidence>
<reference evidence="5 6" key="1">
    <citation type="submission" date="2019-02" db="EMBL/GenBank/DDBJ databases">
        <title>Deep-cultivation of Planctomycetes and their phenomic and genomic characterization uncovers novel biology.</title>
        <authorList>
            <person name="Wiegand S."/>
            <person name="Jogler M."/>
            <person name="Boedeker C."/>
            <person name="Pinto D."/>
            <person name="Vollmers J."/>
            <person name="Rivas-Marin E."/>
            <person name="Kohn T."/>
            <person name="Peeters S.H."/>
            <person name="Heuer A."/>
            <person name="Rast P."/>
            <person name="Oberbeckmann S."/>
            <person name="Bunk B."/>
            <person name="Jeske O."/>
            <person name="Meyerdierks A."/>
            <person name="Storesund J.E."/>
            <person name="Kallscheuer N."/>
            <person name="Luecker S."/>
            <person name="Lage O.M."/>
            <person name="Pohl T."/>
            <person name="Merkel B.J."/>
            <person name="Hornburger P."/>
            <person name="Mueller R.-W."/>
            <person name="Bruemmer F."/>
            <person name="Labrenz M."/>
            <person name="Spormann A.M."/>
            <person name="Op Den Camp H."/>
            <person name="Overmann J."/>
            <person name="Amann R."/>
            <person name="Jetten M.S.M."/>
            <person name="Mascher T."/>
            <person name="Medema M.H."/>
            <person name="Devos D.P."/>
            <person name="Kaster A.-K."/>
            <person name="Ovreas L."/>
            <person name="Rohde M."/>
            <person name="Galperin M.Y."/>
            <person name="Jogler C."/>
        </authorList>
    </citation>
    <scope>NUCLEOTIDE SEQUENCE [LARGE SCALE GENOMIC DNA]</scope>
    <source>
        <strain evidence="5 6">Pla22</strain>
    </source>
</reference>
<gene>
    <name evidence="5" type="primary">epsL</name>
    <name evidence="5" type="ORF">Pla22_01300</name>
</gene>
<evidence type="ECO:0000259" key="4">
    <source>
        <dbReference type="Pfam" id="PF02397"/>
    </source>
</evidence>
<sequence>MLELDGTQHRKRRSRMLVRMLHRNLRMTDQKGFIGKDRYGILLVDTPEMGGRSVMDRLTQLAHKHGLQITMKLKVHDPDGFSPDEDQDSPGDGMSSFDEDLVASGRRRGDDQNSRWLPVAGEVEVTTEDPIVGRPAIRMAAKRTLDIVGASVGLILTGPVVLAAMYAIRRQDGGSPIFTQTREGLRGKPFTIFKLRTMVINAEASQAELRSQSHRDGPAFKISHDPRVTKVGQFLRKTCIDELPQLWNVLIGDMSLVGPRPLPWHESRACVPWHRRRLDVRPGMTCYWQVEKDKVETFDDWMRLDLRYLEQVSILEDLRLIAKTVVVPMTGRGSE</sequence>
<dbReference type="Proteomes" id="UP000316598">
    <property type="component" value="Unassembled WGS sequence"/>
</dbReference>
<evidence type="ECO:0000313" key="5">
    <source>
        <dbReference type="EMBL" id="TWT52506.1"/>
    </source>
</evidence>
<evidence type="ECO:0000313" key="6">
    <source>
        <dbReference type="Proteomes" id="UP000316598"/>
    </source>
</evidence>
<keyword evidence="3" id="KW-1133">Transmembrane helix</keyword>
<keyword evidence="3" id="KW-0472">Membrane</keyword>
<dbReference type="PANTHER" id="PTHR30576:SF10">
    <property type="entry name" value="SLL5057 PROTEIN"/>
    <property type="match status" value="1"/>
</dbReference>
<feature type="transmembrane region" description="Helical" evidence="3">
    <location>
        <begin position="147"/>
        <end position="168"/>
    </location>
</feature>
<keyword evidence="5" id="KW-0808">Transferase</keyword>
<protein>
    <submittedName>
        <fullName evidence="5">Putative sugar transferase EpsL</fullName>
        <ecNumber evidence="5">2.-.-.-</ecNumber>
    </submittedName>
</protein>
<accession>A0A5C5WNV7</accession>
<comment type="caution">
    <text evidence="5">The sequence shown here is derived from an EMBL/GenBank/DDBJ whole genome shotgun (WGS) entry which is preliminary data.</text>
</comment>
<evidence type="ECO:0000256" key="3">
    <source>
        <dbReference type="SAM" id="Phobius"/>
    </source>
</evidence>
<dbReference type="GO" id="GO:0016780">
    <property type="term" value="F:phosphotransferase activity, for other substituted phosphate groups"/>
    <property type="evidence" value="ECO:0007669"/>
    <property type="project" value="TreeGrafter"/>
</dbReference>
<dbReference type="Pfam" id="PF02397">
    <property type="entry name" value="Bac_transf"/>
    <property type="match status" value="1"/>
</dbReference>
<comment type="similarity">
    <text evidence="1">Belongs to the bacterial sugar transferase family.</text>
</comment>
<keyword evidence="6" id="KW-1185">Reference proteome</keyword>
<dbReference type="PANTHER" id="PTHR30576">
    <property type="entry name" value="COLANIC BIOSYNTHESIS UDP-GLUCOSE LIPID CARRIER TRANSFERASE"/>
    <property type="match status" value="1"/>
</dbReference>
<organism evidence="5 6">
    <name type="scientific">Rubripirellula amarantea</name>
    <dbReference type="NCBI Taxonomy" id="2527999"/>
    <lineage>
        <taxon>Bacteria</taxon>
        <taxon>Pseudomonadati</taxon>
        <taxon>Planctomycetota</taxon>
        <taxon>Planctomycetia</taxon>
        <taxon>Pirellulales</taxon>
        <taxon>Pirellulaceae</taxon>
        <taxon>Rubripirellula</taxon>
    </lineage>
</organism>
<dbReference type="EC" id="2.-.-.-" evidence="5"/>
<dbReference type="EMBL" id="SJPI01000001">
    <property type="protein sequence ID" value="TWT52506.1"/>
    <property type="molecule type" value="Genomic_DNA"/>
</dbReference>
<dbReference type="InterPro" id="IPR003362">
    <property type="entry name" value="Bact_transf"/>
</dbReference>
<feature type="region of interest" description="Disordered" evidence="2">
    <location>
        <begin position="75"/>
        <end position="99"/>
    </location>
</feature>
<name>A0A5C5WNV7_9BACT</name>
<dbReference type="AlphaFoldDB" id="A0A5C5WNV7"/>
<dbReference type="OrthoDB" id="9766874at2"/>
<evidence type="ECO:0000256" key="2">
    <source>
        <dbReference type="SAM" id="MobiDB-lite"/>
    </source>
</evidence>
<feature type="domain" description="Bacterial sugar transferase" evidence="4">
    <location>
        <begin position="142"/>
        <end position="327"/>
    </location>
</feature>
<keyword evidence="3" id="KW-0812">Transmembrane</keyword>